<protein>
    <recommendedName>
        <fullName evidence="9">Mce/MlaD domain-containing protein</fullName>
    </recommendedName>
</protein>
<dbReference type="PANTHER" id="PTHR30462:SF0">
    <property type="entry name" value="INTERMEMBRANE TRANSPORT PROTEIN YEBT"/>
    <property type="match status" value="1"/>
</dbReference>
<feature type="domain" description="Mce/MlaD" evidence="9">
    <location>
        <begin position="50"/>
        <end position="141"/>
    </location>
</feature>
<dbReference type="STRING" id="1560234.SP90_14965"/>
<dbReference type="Pfam" id="PF02470">
    <property type="entry name" value="MlaD"/>
    <property type="match status" value="3"/>
</dbReference>
<keyword evidence="3" id="KW-0997">Cell inner membrane</keyword>
<feature type="domain" description="Mce/MlaD" evidence="9">
    <location>
        <begin position="167"/>
        <end position="226"/>
    </location>
</feature>
<gene>
    <name evidence="10" type="ORF">SP90_14965</name>
</gene>
<keyword evidence="2" id="KW-1003">Cell membrane</keyword>
<sequence>MTEENSASPAAELPQAKICKKRSFPLIWVVPLIALLSGIGLAYTAMSEKGPSVTITFASAEGLQAGKTKVKYKDVEIGKVTSVELSENFQQVEVTVSLVKRADDYLNEQTRFWIVRPRLSGGTISGLGTLLSGAYIALDPGKGGEEQYEFTGLEIPPVVTDDTPGKLFSLKARDLGSLDYNSPIYYRGIKIGQVVGYKLQKAGKGVDINVFVDAPYDAYVKDSSRFWLASGVDLQMNTDGIRVDTESVVSMLIGGITLHNPDHVLNTPIADAGDIFQLYPTRDAAMTQQFTQKEYYLLKFNQSVRGLSVGAPVEFKGFHVGRVVDIGIEFDWNNNEVLVPVRIEIETERLNGIASEKGINDTKSILNSLVAQGLRGQVRTGNLLTGKLYIALDFFKNVKPAKVSEEDGVTQIPTTPTSIEELTSNMSALLEKLQKVPMEEIGNSAVEALQSIKKTSDSLEKIAGSKELELTFQKTRETMEGASSLLSNDSATIVELQRALREMSEAAKAVRSLADQLERHPESLIRGKGEK</sequence>
<dbReference type="InterPro" id="IPR051800">
    <property type="entry name" value="PqiA-PqiB_transport"/>
</dbReference>
<dbReference type="OrthoDB" id="9806984at2"/>
<feature type="domain" description="Mce/MlaD" evidence="9">
    <location>
        <begin position="295"/>
        <end position="394"/>
    </location>
</feature>
<evidence type="ECO:0000313" key="10">
    <source>
        <dbReference type="EMBL" id="OBQ45994.1"/>
    </source>
</evidence>
<feature type="transmembrane region" description="Helical" evidence="8">
    <location>
        <begin position="26"/>
        <end position="46"/>
    </location>
</feature>
<keyword evidence="5 8" id="KW-1133">Transmembrane helix</keyword>
<evidence type="ECO:0000256" key="5">
    <source>
        <dbReference type="ARBA" id="ARBA00022989"/>
    </source>
</evidence>
<evidence type="ECO:0000256" key="2">
    <source>
        <dbReference type="ARBA" id="ARBA00022475"/>
    </source>
</evidence>
<keyword evidence="7" id="KW-0175">Coiled coil</keyword>
<dbReference type="PANTHER" id="PTHR30462">
    <property type="entry name" value="INTERMEMBRANE TRANSPORT PROTEIN PQIB-RELATED"/>
    <property type="match status" value="1"/>
</dbReference>
<proteinExistence type="predicted"/>
<dbReference type="Proteomes" id="UP000091979">
    <property type="component" value="Unassembled WGS sequence"/>
</dbReference>
<comment type="subcellular location">
    <subcellularLocation>
        <location evidence="1">Cell inner membrane</location>
    </subcellularLocation>
</comment>
<evidence type="ECO:0000256" key="3">
    <source>
        <dbReference type="ARBA" id="ARBA00022519"/>
    </source>
</evidence>
<evidence type="ECO:0000256" key="7">
    <source>
        <dbReference type="SAM" id="Coils"/>
    </source>
</evidence>
<dbReference type="EMBL" id="JXMS01000033">
    <property type="protein sequence ID" value="OBQ45994.1"/>
    <property type="molecule type" value="Genomic_DNA"/>
</dbReference>
<keyword evidence="11" id="KW-1185">Reference proteome</keyword>
<keyword evidence="6 8" id="KW-0472">Membrane</keyword>
<dbReference type="AlphaFoldDB" id="A0A1B7X9E2"/>
<dbReference type="PATRIC" id="fig|1560234.3.peg.2274"/>
<organism evidence="10 11">
    <name type="scientific">Halodesulfovibrio spirochaetisodalis</name>
    <dbReference type="NCBI Taxonomy" id="1560234"/>
    <lineage>
        <taxon>Bacteria</taxon>
        <taxon>Pseudomonadati</taxon>
        <taxon>Thermodesulfobacteriota</taxon>
        <taxon>Desulfovibrionia</taxon>
        <taxon>Desulfovibrionales</taxon>
        <taxon>Desulfovibrionaceae</taxon>
        <taxon>Halodesulfovibrio</taxon>
    </lineage>
</organism>
<feature type="coiled-coil region" evidence="7">
    <location>
        <begin position="493"/>
        <end position="520"/>
    </location>
</feature>
<evidence type="ECO:0000259" key="9">
    <source>
        <dbReference type="Pfam" id="PF02470"/>
    </source>
</evidence>
<accession>A0A1B7X9E2</accession>
<name>A0A1B7X9E2_9BACT</name>
<evidence type="ECO:0000256" key="8">
    <source>
        <dbReference type="SAM" id="Phobius"/>
    </source>
</evidence>
<keyword evidence="4 8" id="KW-0812">Transmembrane</keyword>
<evidence type="ECO:0000256" key="4">
    <source>
        <dbReference type="ARBA" id="ARBA00022692"/>
    </source>
</evidence>
<comment type="caution">
    <text evidence="10">The sequence shown here is derived from an EMBL/GenBank/DDBJ whole genome shotgun (WGS) entry which is preliminary data.</text>
</comment>
<dbReference type="InterPro" id="IPR003399">
    <property type="entry name" value="Mce/MlaD"/>
</dbReference>
<evidence type="ECO:0000256" key="1">
    <source>
        <dbReference type="ARBA" id="ARBA00004533"/>
    </source>
</evidence>
<evidence type="ECO:0000256" key="6">
    <source>
        <dbReference type="ARBA" id="ARBA00023136"/>
    </source>
</evidence>
<dbReference type="GO" id="GO:0005886">
    <property type="term" value="C:plasma membrane"/>
    <property type="evidence" value="ECO:0007669"/>
    <property type="project" value="UniProtKB-SubCell"/>
</dbReference>
<reference evidence="10 11" key="1">
    <citation type="submission" date="2015-01" db="EMBL/GenBank/DDBJ databases">
        <title>Desulfovibrio sp. JC271 draft genome sequence.</title>
        <authorList>
            <person name="Shivani Y."/>
            <person name="Subhash Y."/>
            <person name="Sasikala C."/>
            <person name="Ramana C.V."/>
        </authorList>
    </citation>
    <scope>NUCLEOTIDE SEQUENCE [LARGE SCALE GENOMIC DNA]</scope>
    <source>
        <strain evidence="10 11">JC271</strain>
    </source>
</reference>
<evidence type="ECO:0000313" key="11">
    <source>
        <dbReference type="Proteomes" id="UP000091979"/>
    </source>
</evidence>
<dbReference type="RefSeq" id="WP_066858104.1">
    <property type="nucleotide sequence ID" value="NZ_JXMS01000033.1"/>
</dbReference>